<dbReference type="Gene3D" id="3.10.440.10">
    <property type="match status" value="1"/>
</dbReference>
<dbReference type="InterPro" id="IPR000054">
    <property type="entry name" value="Ribosomal_eL31"/>
</dbReference>
<reference evidence="6" key="1">
    <citation type="submission" date="2006-10" db="EMBL/GenBank/DDBJ databases">
        <title>Ribosomal proteins of the pink hibiscus mealybug, Maconellicoccus hirsutus.</title>
        <authorList>
            <person name="Hunter W.B."/>
            <person name="Hunnicutt L.E."/>
        </authorList>
    </citation>
    <scope>NUCLEOTIDE SEQUENCE</scope>
</reference>
<dbReference type="PROSITE" id="PS01144">
    <property type="entry name" value="RIBOSOMAL_L31E"/>
    <property type="match status" value="1"/>
</dbReference>
<organism evidence="6">
    <name type="scientific">Maconellicoccus hirsutus</name>
    <name type="common">Pink hibiscus mealybug</name>
    <dbReference type="NCBI Taxonomy" id="177089"/>
    <lineage>
        <taxon>Eukaryota</taxon>
        <taxon>Metazoa</taxon>
        <taxon>Ecdysozoa</taxon>
        <taxon>Arthropoda</taxon>
        <taxon>Hexapoda</taxon>
        <taxon>Insecta</taxon>
        <taxon>Pterygota</taxon>
        <taxon>Neoptera</taxon>
        <taxon>Paraneoptera</taxon>
        <taxon>Hemiptera</taxon>
        <taxon>Sternorrhyncha</taxon>
        <taxon>Coccoidea</taxon>
        <taxon>Pseudococcidae</taxon>
        <taxon>Maconellicoccus</taxon>
    </lineage>
</organism>
<evidence type="ECO:0000256" key="3">
    <source>
        <dbReference type="ARBA" id="ARBA00023274"/>
    </source>
</evidence>
<dbReference type="FunFam" id="3.10.440.10:FF:000001">
    <property type="entry name" value="60S ribosomal protein L31"/>
    <property type="match status" value="1"/>
</dbReference>
<dbReference type="AlphaFoldDB" id="A2I406"/>
<sequence length="122" mass="14328">MAKLRRAKSKEASEVVTRVYTINMHKRLHNIGFKKRAPRAVKEIRKFATQQMGTNDVRIDTRLNKFIWSKGIRSVPFRIRVQLSRRRNEDEDSPNKLYTLVSWVPVPSFKKLGTENVESTQD</sequence>
<dbReference type="InterPro" id="IPR023621">
    <property type="entry name" value="Ribosomal_eL31_dom_sf"/>
</dbReference>
<evidence type="ECO:0000256" key="4">
    <source>
        <dbReference type="ARBA" id="ARBA00035230"/>
    </source>
</evidence>
<dbReference type="SUPFAM" id="SSF54575">
    <property type="entry name" value="Ribosomal protein L31e"/>
    <property type="match status" value="1"/>
</dbReference>
<dbReference type="PANTHER" id="PTHR10956">
    <property type="entry name" value="60S RIBOSOMAL PROTEIN L31"/>
    <property type="match status" value="1"/>
</dbReference>
<evidence type="ECO:0000256" key="5">
    <source>
        <dbReference type="ARBA" id="ARBA00035337"/>
    </source>
</evidence>
<dbReference type="CDD" id="cd00463">
    <property type="entry name" value="Ribosomal_L31e"/>
    <property type="match status" value="1"/>
</dbReference>
<dbReference type="PANTHER" id="PTHR10956:SF0">
    <property type="entry name" value="60S RIBOSOMAL PROTEIN L31"/>
    <property type="match status" value="1"/>
</dbReference>
<dbReference type="GO" id="GO:0022625">
    <property type="term" value="C:cytosolic large ribosomal subunit"/>
    <property type="evidence" value="ECO:0007669"/>
    <property type="project" value="TreeGrafter"/>
</dbReference>
<comment type="similarity">
    <text evidence="1">Belongs to the eukaryotic ribosomal protein eL31 family.</text>
</comment>
<dbReference type="GO" id="GO:0002181">
    <property type="term" value="P:cytoplasmic translation"/>
    <property type="evidence" value="ECO:0007669"/>
    <property type="project" value="TreeGrafter"/>
</dbReference>
<name>A2I406_MACHI</name>
<dbReference type="GO" id="GO:0003735">
    <property type="term" value="F:structural constituent of ribosome"/>
    <property type="evidence" value="ECO:0007669"/>
    <property type="project" value="InterPro"/>
</dbReference>
<accession>A2I406</accession>
<evidence type="ECO:0000313" key="6">
    <source>
        <dbReference type="EMBL" id="ABM55575.1"/>
    </source>
</evidence>
<evidence type="ECO:0000256" key="1">
    <source>
        <dbReference type="ARBA" id="ARBA00010808"/>
    </source>
</evidence>
<dbReference type="SMART" id="SM01380">
    <property type="entry name" value="Ribosomal_L31e"/>
    <property type="match status" value="1"/>
</dbReference>
<keyword evidence="2 6" id="KW-0689">Ribosomal protein</keyword>
<evidence type="ECO:0000256" key="2">
    <source>
        <dbReference type="ARBA" id="ARBA00022980"/>
    </source>
</evidence>
<keyword evidence="3" id="KW-0687">Ribonucleoprotein</keyword>
<dbReference type="EMBL" id="EF070509">
    <property type="protein sequence ID" value="ABM55575.1"/>
    <property type="molecule type" value="mRNA"/>
</dbReference>
<protein>
    <recommendedName>
        <fullName evidence="4">Large ribosomal subunit protein eL31</fullName>
    </recommendedName>
    <alternativeName>
        <fullName evidence="5">60S ribosomal protein L31</fullName>
    </alternativeName>
</protein>
<dbReference type="InterPro" id="IPR020052">
    <property type="entry name" value="Ribosomal_eL31_CS"/>
</dbReference>
<dbReference type="Pfam" id="PF01198">
    <property type="entry name" value="Ribosomal_L31e"/>
    <property type="match status" value="1"/>
</dbReference>
<proteinExistence type="evidence at transcript level"/>